<feature type="signal peptide" evidence="14">
    <location>
        <begin position="1"/>
        <end position="25"/>
    </location>
</feature>
<dbReference type="NCBIfam" id="TIGR01786">
    <property type="entry name" value="TonB-hemlactrns"/>
    <property type="match status" value="1"/>
</dbReference>
<keyword evidence="4 10" id="KW-1134">Transmembrane beta strand</keyword>
<dbReference type="InterPro" id="IPR010949">
    <property type="entry name" value="TonB_Hb/transfer/lactofer_rcpt"/>
</dbReference>
<comment type="similarity">
    <text evidence="2 10 12">Belongs to the TonB-dependent receptor family.</text>
</comment>
<evidence type="ECO:0000259" key="16">
    <source>
        <dbReference type="Pfam" id="PF07715"/>
    </source>
</evidence>
<evidence type="ECO:0000256" key="6">
    <source>
        <dbReference type="ARBA" id="ARBA00022729"/>
    </source>
</evidence>
<evidence type="ECO:0000259" key="15">
    <source>
        <dbReference type="Pfam" id="PF00593"/>
    </source>
</evidence>
<feature type="domain" description="TonB-dependent receptor plug" evidence="16">
    <location>
        <begin position="69"/>
        <end position="173"/>
    </location>
</feature>
<dbReference type="PANTHER" id="PTHR30069:SF41">
    <property type="entry name" value="HEME_HEMOPEXIN UTILIZATION PROTEIN C"/>
    <property type="match status" value="1"/>
</dbReference>
<feature type="region of interest" description="Disordered" evidence="13">
    <location>
        <begin position="275"/>
        <end position="297"/>
    </location>
</feature>
<dbReference type="GO" id="GO:0009279">
    <property type="term" value="C:cell outer membrane"/>
    <property type="evidence" value="ECO:0007669"/>
    <property type="project" value="UniProtKB-SubCell"/>
</dbReference>
<dbReference type="EMBL" id="NXGX01000003">
    <property type="protein sequence ID" value="PKR59059.1"/>
    <property type="molecule type" value="Genomic_DNA"/>
</dbReference>
<dbReference type="SUPFAM" id="SSF56935">
    <property type="entry name" value="Porins"/>
    <property type="match status" value="1"/>
</dbReference>
<evidence type="ECO:0000313" key="18">
    <source>
        <dbReference type="Proteomes" id="UP000233332"/>
    </source>
</evidence>
<comment type="subcellular location">
    <subcellularLocation>
        <location evidence="1 10">Cell outer membrane</location>
        <topology evidence="1 10">Multi-pass membrane protein</topology>
    </subcellularLocation>
</comment>
<dbReference type="RefSeq" id="WP_101301615.1">
    <property type="nucleotide sequence ID" value="NZ_NXGX01000003.1"/>
</dbReference>
<dbReference type="InterPro" id="IPR039426">
    <property type="entry name" value="TonB-dep_rcpt-like"/>
</dbReference>
<feature type="compositionally biased region" description="Polar residues" evidence="13">
    <location>
        <begin position="284"/>
        <end position="297"/>
    </location>
</feature>
<keyword evidence="17" id="KW-0675">Receptor</keyword>
<dbReference type="PANTHER" id="PTHR30069">
    <property type="entry name" value="TONB-DEPENDENT OUTER MEMBRANE RECEPTOR"/>
    <property type="match status" value="1"/>
</dbReference>
<dbReference type="NCBIfam" id="TIGR01785">
    <property type="entry name" value="TonB-hemin"/>
    <property type="match status" value="1"/>
</dbReference>
<dbReference type="Pfam" id="PF00593">
    <property type="entry name" value="TonB_dep_Rec_b-barrel"/>
    <property type="match status" value="1"/>
</dbReference>
<dbReference type="InterPro" id="IPR000531">
    <property type="entry name" value="Beta-barrel_TonB"/>
</dbReference>
<evidence type="ECO:0000256" key="12">
    <source>
        <dbReference type="RuleBase" id="RU003357"/>
    </source>
</evidence>
<reference evidence="17 18" key="1">
    <citation type="submission" date="2017-09" db="EMBL/GenBank/DDBJ databases">
        <title>Biodiversity and function of Thalassospira species in the particle-attached aromatic-hydrocarbon-degrading consortia from the surface seawater of the China South Sea.</title>
        <authorList>
            <person name="Dong C."/>
            <person name="Lai Q."/>
            <person name="Shao Z."/>
        </authorList>
    </citation>
    <scope>NUCLEOTIDE SEQUENCE [LARGE SCALE GENOMIC DNA]</scope>
    <source>
        <strain evidence="17 18">139Z-12</strain>
    </source>
</reference>
<dbReference type="InterPro" id="IPR037066">
    <property type="entry name" value="Plug_dom_sf"/>
</dbReference>
<dbReference type="Proteomes" id="UP000233332">
    <property type="component" value="Unassembled WGS sequence"/>
</dbReference>
<dbReference type="Pfam" id="PF07715">
    <property type="entry name" value="Plug"/>
    <property type="match status" value="1"/>
</dbReference>
<keyword evidence="3 10" id="KW-0813">Transport</keyword>
<evidence type="ECO:0000256" key="9">
    <source>
        <dbReference type="ARBA" id="ARBA00023237"/>
    </source>
</evidence>
<evidence type="ECO:0000256" key="1">
    <source>
        <dbReference type="ARBA" id="ARBA00004571"/>
    </source>
</evidence>
<evidence type="ECO:0000313" key="17">
    <source>
        <dbReference type="EMBL" id="PKR59059.1"/>
    </source>
</evidence>
<keyword evidence="7 12" id="KW-0798">TonB box</keyword>
<feature type="short sequence motif" description="TonB C-terminal box" evidence="11">
    <location>
        <begin position="671"/>
        <end position="688"/>
    </location>
</feature>
<dbReference type="Gene3D" id="2.170.130.10">
    <property type="entry name" value="TonB-dependent receptor, plug domain"/>
    <property type="match status" value="1"/>
</dbReference>
<dbReference type="InterPro" id="IPR036942">
    <property type="entry name" value="Beta-barrel_TonB_sf"/>
</dbReference>
<name>A0A2N3L8C0_9PROT</name>
<evidence type="ECO:0000256" key="7">
    <source>
        <dbReference type="ARBA" id="ARBA00023077"/>
    </source>
</evidence>
<sequence length="688" mass="74616">MVRSTSARLLMASVSILALCVSAHAQDATDETPKTTVDQTSDDAAQSVPERTIVLDAISVTASKTGTSVIDAPASISIVDQEELQRRQPDNLGDILRGMPGVEVSGGPRSTVQMPIIRGLTDNRVVIRVDGARANLNVGHKGGLFIDPEVVKQVEVYRGPASTMQGTGALGGVLALTTVDANDMLEPGQNIGARVKAGYTSVDHGMTWNGMAYGRPTDNSDILVSVTRKNTDDFEAGNGEEQAYTDDDYINGLFKAGLDINDVSRLTLSLQRYSDDHELPSAPDGTSTSNLTDRESTQTTAVVGYEYDDSANDWVDAEVRLYGMDNDIHEVRISDGRDDRRELQTVGLEGSNTVRFDLGSGELFTTIGGEVFRDSQEGRRDGEPTPGWYPDAEMLISGVYIDNTYAVTERLELGAGVRFDSFDLSADGQEDRTDQAVSPRFSASYRVTSWMQPYVSYAEAFNAPTLNQLYNDGLHFSMGPGNNNFFVPNPNLDAETAKTWEFGTNFKADDLIVGGDAVRAKVSYFRNKVEDYIEQSTDIAGGTTSSSNLPEAEIKGFEAELTYDTGVVFAGLAAARIRGENARTGEYLSNISGDKVSVSGGYRFVDEGVEVGGRANMVDAQNRVPDDEDERDGYATFDLFANWHADDVVNGLTVNFGVDNILDQKYRTSAATLYEPGRNVKISASMKF</sequence>
<feature type="region of interest" description="Disordered" evidence="13">
    <location>
        <begin position="27"/>
        <end position="46"/>
    </location>
</feature>
<evidence type="ECO:0000256" key="3">
    <source>
        <dbReference type="ARBA" id="ARBA00022448"/>
    </source>
</evidence>
<protein>
    <submittedName>
        <fullName evidence="17">TonB-dependent receptor</fullName>
    </submittedName>
</protein>
<dbReference type="InterPro" id="IPR010917">
    <property type="entry name" value="TonB_rcpt_CS"/>
</dbReference>
<dbReference type="PROSITE" id="PS01156">
    <property type="entry name" value="TONB_DEPENDENT_REC_2"/>
    <property type="match status" value="1"/>
</dbReference>
<evidence type="ECO:0000256" key="8">
    <source>
        <dbReference type="ARBA" id="ARBA00023136"/>
    </source>
</evidence>
<proteinExistence type="inferred from homology"/>
<evidence type="ECO:0000256" key="4">
    <source>
        <dbReference type="ARBA" id="ARBA00022452"/>
    </source>
</evidence>
<dbReference type="InterPro" id="IPR012910">
    <property type="entry name" value="Plug_dom"/>
</dbReference>
<evidence type="ECO:0000256" key="5">
    <source>
        <dbReference type="ARBA" id="ARBA00022692"/>
    </source>
</evidence>
<evidence type="ECO:0000256" key="10">
    <source>
        <dbReference type="PROSITE-ProRule" id="PRU01360"/>
    </source>
</evidence>
<dbReference type="GO" id="GO:0044718">
    <property type="term" value="P:siderophore transmembrane transport"/>
    <property type="evidence" value="ECO:0007669"/>
    <property type="project" value="TreeGrafter"/>
</dbReference>
<keyword evidence="8 10" id="KW-0472">Membrane</keyword>
<feature type="domain" description="TonB-dependent receptor-like beta-barrel" evidence="15">
    <location>
        <begin position="261"/>
        <end position="661"/>
    </location>
</feature>
<keyword evidence="18" id="KW-1185">Reference proteome</keyword>
<dbReference type="PROSITE" id="PS52016">
    <property type="entry name" value="TONB_DEPENDENT_REC_3"/>
    <property type="match status" value="1"/>
</dbReference>
<dbReference type="GO" id="GO:0015232">
    <property type="term" value="F:heme transmembrane transporter activity"/>
    <property type="evidence" value="ECO:0007669"/>
    <property type="project" value="InterPro"/>
</dbReference>
<evidence type="ECO:0000256" key="2">
    <source>
        <dbReference type="ARBA" id="ARBA00009810"/>
    </source>
</evidence>
<accession>A0A2N3L8C0</accession>
<evidence type="ECO:0000256" key="11">
    <source>
        <dbReference type="PROSITE-ProRule" id="PRU10144"/>
    </source>
</evidence>
<dbReference type="CDD" id="cd01347">
    <property type="entry name" value="ligand_gated_channel"/>
    <property type="match status" value="1"/>
</dbReference>
<dbReference type="InterPro" id="IPR011276">
    <property type="entry name" value="TonB_haem/Hb_rcpt"/>
</dbReference>
<gene>
    <name evidence="17" type="ORF">COO92_09505</name>
</gene>
<organism evidence="17 18">
    <name type="scientific">Thalassospira lohafexi</name>
    <dbReference type="NCBI Taxonomy" id="744227"/>
    <lineage>
        <taxon>Bacteria</taxon>
        <taxon>Pseudomonadati</taxon>
        <taxon>Pseudomonadota</taxon>
        <taxon>Alphaproteobacteria</taxon>
        <taxon>Rhodospirillales</taxon>
        <taxon>Thalassospiraceae</taxon>
        <taxon>Thalassospira</taxon>
    </lineage>
</organism>
<dbReference type="GO" id="GO:0015344">
    <property type="term" value="F:siderophore uptake transmembrane transporter activity"/>
    <property type="evidence" value="ECO:0007669"/>
    <property type="project" value="TreeGrafter"/>
</dbReference>
<feature type="chain" id="PRO_5014723262" evidence="14">
    <location>
        <begin position="26"/>
        <end position="688"/>
    </location>
</feature>
<keyword evidence="6 14" id="KW-0732">Signal</keyword>
<feature type="compositionally biased region" description="Polar residues" evidence="13">
    <location>
        <begin position="34"/>
        <end position="44"/>
    </location>
</feature>
<keyword evidence="9 10" id="KW-0998">Cell outer membrane</keyword>
<evidence type="ECO:0000256" key="13">
    <source>
        <dbReference type="SAM" id="MobiDB-lite"/>
    </source>
</evidence>
<evidence type="ECO:0000256" key="14">
    <source>
        <dbReference type="SAM" id="SignalP"/>
    </source>
</evidence>
<comment type="caution">
    <text evidence="17">The sequence shown here is derived from an EMBL/GenBank/DDBJ whole genome shotgun (WGS) entry which is preliminary data.</text>
</comment>
<keyword evidence="5 10" id="KW-0812">Transmembrane</keyword>
<dbReference type="Gene3D" id="2.40.170.20">
    <property type="entry name" value="TonB-dependent receptor, beta-barrel domain"/>
    <property type="match status" value="1"/>
</dbReference>
<dbReference type="AlphaFoldDB" id="A0A2N3L8C0"/>